<dbReference type="EMBL" id="BARS01012572">
    <property type="protein sequence ID" value="GAF87958.1"/>
    <property type="molecule type" value="Genomic_DNA"/>
</dbReference>
<feature type="non-terminal residue" evidence="3">
    <location>
        <position position="189"/>
    </location>
</feature>
<dbReference type="InterPro" id="IPR011761">
    <property type="entry name" value="ATP-grasp"/>
</dbReference>
<organism evidence="3">
    <name type="scientific">marine sediment metagenome</name>
    <dbReference type="NCBI Taxonomy" id="412755"/>
    <lineage>
        <taxon>unclassified sequences</taxon>
        <taxon>metagenomes</taxon>
        <taxon>ecological metagenomes</taxon>
    </lineage>
</organism>
<evidence type="ECO:0000256" key="1">
    <source>
        <dbReference type="SAM" id="MobiDB-lite"/>
    </source>
</evidence>
<dbReference type="PANTHER" id="PTHR23132">
    <property type="entry name" value="D-ALANINE--D-ALANINE LIGASE"/>
    <property type="match status" value="1"/>
</dbReference>
<feature type="compositionally biased region" description="Basic and acidic residues" evidence="1">
    <location>
        <begin position="63"/>
        <end position="73"/>
    </location>
</feature>
<dbReference type="InterPro" id="IPR000291">
    <property type="entry name" value="D-Ala_lig_Van_CS"/>
</dbReference>
<dbReference type="InterPro" id="IPR011127">
    <property type="entry name" value="Dala_Dala_lig_N"/>
</dbReference>
<dbReference type="PANTHER" id="PTHR23132:SF23">
    <property type="entry name" value="D-ALANINE--D-ALANINE LIGASE B"/>
    <property type="match status" value="1"/>
</dbReference>
<dbReference type="GO" id="GO:0005524">
    <property type="term" value="F:ATP binding"/>
    <property type="evidence" value="ECO:0007669"/>
    <property type="project" value="InterPro"/>
</dbReference>
<comment type="caution">
    <text evidence="3">The sequence shown here is derived from an EMBL/GenBank/DDBJ whole genome shotgun (WGS) entry which is preliminary data.</text>
</comment>
<dbReference type="InterPro" id="IPR016185">
    <property type="entry name" value="PreATP-grasp_dom_sf"/>
</dbReference>
<sequence length="189" mass="19544">MAEKKKLKIAVLMGGESAERDVSLATGAGVIAGFRQAGHEAIGIDTALGAGQLSGPETTETPLIKEKPPDSKELSAYSGETTIRTVSSPDLRLVDLVFVALHGGMGENGTIQALLDLLKIPYTGSGVLASAIAMDKLAAKKVVSASGIPTPDCIVRDSKDLTDEDMLIEAVKESVGFPVVVKPNDQGSS</sequence>
<dbReference type="PROSITE" id="PS00843">
    <property type="entry name" value="DALA_DALA_LIGASE_1"/>
    <property type="match status" value="1"/>
</dbReference>
<dbReference type="SUPFAM" id="SSF52440">
    <property type="entry name" value="PreATP-grasp domain"/>
    <property type="match status" value="1"/>
</dbReference>
<feature type="domain" description="ATP-grasp" evidence="2">
    <location>
        <begin position="140"/>
        <end position="189"/>
    </location>
</feature>
<reference evidence="3" key="1">
    <citation type="journal article" date="2014" name="Front. Microbiol.">
        <title>High frequency of phylogenetically diverse reductive dehalogenase-homologous genes in deep subseafloor sedimentary metagenomes.</title>
        <authorList>
            <person name="Kawai M."/>
            <person name="Futagami T."/>
            <person name="Toyoda A."/>
            <person name="Takaki Y."/>
            <person name="Nishi S."/>
            <person name="Hori S."/>
            <person name="Arai W."/>
            <person name="Tsubouchi T."/>
            <person name="Morono Y."/>
            <person name="Uchiyama I."/>
            <person name="Ito T."/>
            <person name="Fujiyama A."/>
            <person name="Inagaki F."/>
            <person name="Takami H."/>
        </authorList>
    </citation>
    <scope>NUCLEOTIDE SEQUENCE</scope>
    <source>
        <strain evidence="3">Expedition CK06-06</strain>
    </source>
</reference>
<evidence type="ECO:0000259" key="2">
    <source>
        <dbReference type="PROSITE" id="PS50975"/>
    </source>
</evidence>
<gene>
    <name evidence="3" type="ORF">S01H1_22322</name>
</gene>
<dbReference type="Gene3D" id="3.30.470.20">
    <property type="entry name" value="ATP-grasp fold, B domain"/>
    <property type="match status" value="1"/>
</dbReference>
<dbReference type="PROSITE" id="PS50975">
    <property type="entry name" value="ATP_GRASP"/>
    <property type="match status" value="1"/>
</dbReference>
<name>X0T3C1_9ZZZZ</name>
<dbReference type="AlphaFoldDB" id="X0T3C1"/>
<dbReference type="InterPro" id="IPR013815">
    <property type="entry name" value="ATP_grasp_subdomain_1"/>
</dbReference>
<evidence type="ECO:0000313" key="3">
    <source>
        <dbReference type="EMBL" id="GAF87958.1"/>
    </source>
</evidence>
<proteinExistence type="predicted"/>
<accession>X0T3C1</accession>
<dbReference type="GO" id="GO:0046872">
    <property type="term" value="F:metal ion binding"/>
    <property type="evidence" value="ECO:0007669"/>
    <property type="project" value="InterPro"/>
</dbReference>
<dbReference type="GO" id="GO:0008716">
    <property type="term" value="F:D-alanine-D-alanine ligase activity"/>
    <property type="evidence" value="ECO:0007669"/>
    <property type="project" value="TreeGrafter"/>
</dbReference>
<dbReference type="Pfam" id="PF01820">
    <property type="entry name" value="Dala_Dala_lig_N"/>
    <property type="match status" value="1"/>
</dbReference>
<dbReference type="SUPFAM" id="SSF56059">
    <property type="entry name" value="Glutathione synthetase ATP-binding domain-like"/>
    <property type="match status" value="1"/>
</dbReference>
<protein>
    <recommendedName>
        <fullName evidence="2">ATP-grasp domain-containing protein</fullName>
    </recommendedName>
</protein>
<feature type="region of interest" description="Disordered" evidence="1">
    <location>
        <begin position="49"/>
        <end position="76"/>
    </location>
</feature>
<dbReference type="Gene3D" id="3.40.50.20">
    <property type="match status" value="1"/>
</dbReference>
<dbReference type="Gene3D" id="3.30.1490.20">
    <property type="entry name" value="ATP-grasp fold, A domain"/>
    <property type="match status" value="1"/>
</dbReference>